<sequence>MEPINKDHKRVVPRRLISDTGDFYLGLTEIYGYLPSGGWSWSMETTEDDQIVYAPKAEPEDLVAELQKSGFIEKEAAQETATAT</sequence>
<comment type="caution">
    <text evidence="1">The sequence shown here is derived from an EMBL/GenBank/DDBJ whole genome shotgun (WGS) entry which is preliminary data.</text>
</comment>
<name>A0A8H5YRT1_9HYPO</name>
<gene>
    <name evidence="1" type="ORF">FMUND_5927</name>
</gene>
<organism evidence="1 2">
    <name type="scientific">Fusarium mundagurra</name>
    <dbReference type="NCBI Taxonomy" id="1567541"/>
    <lineage>
        <taxon>Eukaryota</taxon>
        <taxon>Fungi</taxon>
        <taxon>Dikarya</taxon>
        <taxon>Ascomycota</taxon>
        <taxon>Pezizomycotina</taxon>
        <taxon>Sordariomycetes</taxon>
        <taxon>Hypocreomycetidae</taxon>
        <taxon>Hypocreales</taxon>
        <taxon>Nectriaceae</taxon>
        <taxon>Fusarium</taxon>
        <taxon>Fusarium fujikuroi species complex</taxon>
    </lineage>
</organism>
<dbReference type="EMBL" id="JAAOAN010000191">
    <property type="protein sequence ID" value="KAF5717109.1"/>
    <property type="molecule type" value="Genomic_DNA"/>
</dbReference>
<evidence type="ECO:0000313" key="1">
    <source>
        <dbReference type="EMBL" id="KAF5717109.1"/>
    </source>
</evidence>
<dbReference type="OrthoDB" id="10304141at2759"/>
<protein>
    <submittedName>
        <fullName evidence="1">Uncharacterized protein</fullName>
    </submittedName>
</protein>
<dbReference type="Proteomes" id="UP000544331">
    <property type="component" value="Unassembled WGS sequence"/>
</dbReference>
<reference evidence="1 2" key="1">
    <citation type="submission" date="2020-05" db="EMBL/GenBank/DDBJ databases">
        <title>Identification and distribution of gene clusters putatively required for synthesis of sphingolipid metabolism inhibitors in phylogenetically diverse species of the filamentous fungus Fusarium.</title>
        <authorList>
            <person name="Kim H.-S."/>
            <person name="Busman M."/>
            <person name="Brown D.W."/>
            <person name="Divon H."/>
            <person name="Uhlig S."/>
            <person name="Proctor R.H."/>
        </authorList>
    </citation>
    <scope>NUCLEOTIDE SEQUENCE [LARGE SCALE GENOMIC DNA]</scope>
    <source>
        <strain evidence="1 2">NRRL 66235</strain>
    </source>
</reference>
<dbReference type="AlphaFoldDB" id="A0A8H5YRT1"/>
<evidence type="ECO:0000313" key="2">
    <source>
        <dbReference type="Proteomes" id="UP000544331"/>
    </source>
</evidence>
<accession>A0A8H5YRT1</accession>
<keyword evidence="2" id="KW-1185">Reference proteome</keyword>
<proteinExistence type="predicted"/>